<dbReference type="NCBIfam" id="TIGR01414">
    <property type="entry name" value="autotrans_barl"/>
    <property type="match status" value="1"/>
</dbReference>
<dbReference type="SMART" id="SM00869">
    <property type="entry name" value="Autotransporter"/>
    <property type="match status" value="1"/>
</dbReference>
<dbReference type="PRINTS" id="PR01484">
    <property type="entry name" value="PRTACTNFAMLY"/>
</dbReference>
<dbReference type="InterPro" id="IPR004899">
    <property type="entry name" value="Pertactin_central"/>
</dbReference>
<feature type="domain" description="Autotransporter" evidence="4">
    <location>
        <begin position="488"/>
        <end position="757"/>
    </location>
</feature>
<feature type="region of interest" description="Disordered" evidence="2">
    <location>
        <begin position="433"/>
        <end position="453"/>
    </location>
</feature>
<dbReference type="PANTHER" id="PTHR35037">
    <property type="entry name" value="C-TERMINAL REGION OF AIDA-LIKE PROTEIN"/>
    <property type="match status" value="1"/>
</dbReference>
<proteinExistence type="predicted"/>
<evidence type="ECO:0000313" key="6">
    <source>
        <dbReference type="Proteomes" id="UP000254589"/>
    </source>
</evidence>
<dbReference type="Pfam" id="PF03212">
    <property type="entry name" value="Pertactin"/>
    <property type="match status" value="1"/>
</dbReference>
<dbReference type="InterPro" id="IPR011050">
    <property type="entry name" value="Pectin_lyase_fold/virulence"/>
</dbReference>
<dbReference type="Gene3D" id="2.40.128.130">
    <property type="entry name" value="Autotransporter beta-domain"/>
    <property type="match status" value="1"/>
</dbReference>
<dbReference type="Gene3D" id="2.160.20.20">
    <property type="match status" value="1"/>
</dbReference>
<dbReference type="InterPro" id="IPR005546">
    <property type="entry name" value="Autotransporte_beta"/>
</dbReference>
<dbReference type="GO" id="GO:0019867">
    <property type="term" value="C:outer membrane"/>
    <property type="evidence" value="ECO:0007669"/>
    <property type="project" value="InterPro"/>
</dbReference>
<dbReference type="SUPFAM" id="SSF51126">
    <property type="entry name" value="Pectin lyase-like"/>
    <property type="match status" value="1"/>
</dbReference>
<dbReference type="EMBL" id="UGSJ01000002">
    <property type="protein sequence ID" value="SUD95581.1"/>
    <property type="molecule type" value="Genomic_DNA"/>
</dbReference>
<feature type="signal peptide" evidence="3">
    <location>
        <begin position="1"/>
        <end position="30"/>
    </location>
</feature>
<dbReference type="InterPro" id="IPR036709">
    <property type="entry name" value="Autotransporte_beta_dom_sf"/>
</dbReference>
<dbReference type="InterPro" id="IPR012332">
    <property type="entry name" value="Autotransporter_pectin_lyase_C"/>
</dbReference>
<dbReference type="PANTHER" id="PTHR35037:SF7">
    <property type="entry name" value="AUTOTRANSPORTER"/>
    <property type="match status" value="1"/>
</dbReference>
<dbReference type="SUPFAM" id="SSF103515">
    <property type="entry name" value="Autotransporter"/>
    <property type="match status" value="1"/>
</dbReference>
<feature type="compositionally biased region" description="Low complexity" evidence="2">
    <location>
        <begin position="436"/>
        <end position="445"/>
    </location>
</feature>
<dbReference type="Pfam" id="PF03797">
    <property type="entry name" value="Autotransporter"/>
    <property type="match status" value="1"/>
</dbReference>
<dbReference type="AlphaFoldDB" id="A0AAJ4ZHE7"/>
<dbReference type="InterPro" id="IPR051551">
    <property type="entry name" value="Autotransporter_adhesion"/>
</dbReference>
<evidence type="ECO:0000256" key="1">
    <source>
        <dbReference type="ARBA" id="ARBA00022729"/>
    </source>
</evidence>
<sequence length="757" mass="77893">MKISKRAVRWRTYVVAFPFAVLPLGQRALAGTVNGGSQTVNAPGDPSESWTVTNGGALTVTNGAATNAISVQTGSSLTADGATIIRNTAGGSAVEIRDQSTGTISNSNITNQFDSGLAVSGLINTTAPYPVATVAGGSITGTWAGATVATNGTLTLNNVSVANGATLLNGFNAAVANFGSTLIANGGTITGDKNGVWVTSNRGNQAAVGSTTIKGTAVVGRTGSAVLVQSEASRLPTNANILVADGATLTGGNGNALEANGNVTANTTFDNAQIKGNVVGDGTATINLTLQNNATFTGDLTKVTSLAVNSNATWLLTTNSSVPTMTMNGGNVALSQGASNGSYRVLTVGALSGTGTFLMNANLGADAGDLLNVTGNATGNYQLKIRNTGAEPSNAAPLTVVRTGGGDAQFSTVGNKVDVGVYTYTLGRQGNDWVLSPSQPQSSSGGNNGPTELSASARTAIGISSVAPTIWYAETNVLRSRLGELRLKDGKNSGVWARAFGKQYRSRPVDGVDFRQTTYGVVGGADLSLGQFFGGTWLAGVLLGTSHSNLTFDGGSKGGVDSYTAGLYSTWLGGSGYYLDGTLRFNRFQNDADARMNDGAPAHGGFQNNGIGLTLEFGRHIEFGNSWFVEPYIQGSMLRTGGADFTLDNALSTRSQHTGSVQARVGAALGKTLEMSNGVVLQPYVKAAVAQEFIKNSQIQVNGVPFQSDMSGARFEFGAGMSGYAKRNLQFYGEVETSTGRHVNQPWGVQFGTRYTF</sequence>
<evidence type="ECO:0000259" key="4">
    <source>
        <dbReference type="PROSITE" id="PS51208"/>
    </source>
</evidence>
<organism evidence="5 6">
    <name type="scientific">Pandoraea pulmonicola</name>
    <dbReference type="NCBI Taxonomy" id="93221"/>
    <lineage>
        <taxon>Bacteria</taxon>
        <taxon>Pseudomonadati</taxon>
        <taxon>Pseudomonadota</taxon>
        <taxon>Betaproteobacteria</taxon>
        <taxon>Burkholderiales</taxon>
        <taxon>Burkholderiaceae</taxon>
        <taxon>Pandoraea</taxon>
    </lineage>
</organism>
<dbReference type="Proteomes" id="UP000254589">
    <property type="component" value="Unassembled WGS sequence"/>
</dbReference>
<evidence type="ECO:0000313" key="5">
    <source>
        <dbReference type="EMBL" id="SUD95581.1"/>
    </source>
</evidence>
<comment type="caution">
    <text evidence="5">The sequence shown here is derived from an EMBL/GenBank/DDBJ whole genome shotgun (WGS) entry which is preliminary data.</text>
</comment>
<dbReference type="CDD" id="cd01343">
    <property type="entry name" value="PL1_Passenger_AT"/>
    <property type="match status" value="1"/>
</dbReference>
<keyword evidence="1 3" id="KW-0732">Signal</keyword>
<dbReference type="InterPro" id="IPR003991">
    <property type="entry name" value="Pertactin_virulence_factor"/>
</dbReference>
<dbReference type="PROSITE" id="PS51208">
    <property type="entry name" value="AUTOTRANSPORTER"/>
    <property type="match status" value="1"/>
</dbReference>
<protein>
    <submittedName>
        <fullName evidence="5">P.93</fullName>
    </submittedName>
</protein>
<dbReference type="InterPro" id="IPR006315">
    <property type="entry name" value="OM_autotransptr_brl_dom"/>
</dbReference>
<gene>
    <name evidence="5" type="primary">prn</name>
    <name evidence="5" type="ORF">NCTC13159_05053</name>
</gene>
<evidence type="ECO:0000256" key="2">
    <source>
        <dbReference type="SAM" id="MobiDB-lite"/>
    </source>
</evidence>
<accession>A0AAJ4ZHE7</accession>
<reference evidence="5 6" key="1">
    <citation type="submission" date="2018-06" db="EMBL/GenBank/DDBJ databases">
        <authorList>
            <consortium name="Pathogen Informatics"/>
            <person name="Doyle S."/>
        </authorList>
    </citation>
    <scope>NUCLEOTIDE SEQUENCE [LARGE SCALE GENOMIC DNA]</scope>
    <source>
        <strain evidence="5 6">NCTC13159</strain>
    </source>
</reference>
<dbReference type="RefSeq" id="WP_160118122.1">
    <property type="nucleotide sequence ID" value="NZ_CP010310.2"/>
</dbReference>
<name>A0AAJ4ZHE7_PANPU</name>
<feature type="chain" id="PRO_5042479359" evidence="3">
    <location>
        <begin position="31"/>
        <end position="757"/>
    </location>
</feature>
<evidence type="ECO:0000256" key="3">
    <source>
        <dbReference type="SAM" id="SignalP"/>
    </source>
</evidence>